<sequence>MLKSSPGSSLTGSVVGAASGKTESLCGSALTGTDSATLFATFAAAVAVSSSASPS</sequence>
<evidence type="ECO:0000313" key="1">
    <source>
        <dbReference type="EMBL" id="EMC95991.1"/>
    </source>
</evidence>
<dbReference type="HOGENOM" id="CLU_3031993_0_0_1"/>
<keyword evidence="2" id="KW-1185">Reference proteome</keyword>
<dbReference type="Proteomes" id="UP000011761">
    <property type="component" value="Unassembled WGS sequence"/>
</dbReference>
<dbReference type="EMBL" id="KB445556">
    <property type="protein sequence ID" value="EMC95991.1"/>
    <property type="molecule type" value="Genomic_DNA"/>
</dbReference>
<accession>M2MHC3</accession>
<dbReference type="KEGG" id="bcom:BAUCODRAFT_34755"/>
<gene>
    <name evidence="1" type="ORF">BAUCODRAFT_34755</name>
</gene>
<proteinExistence type="predicted"/>
<organism evidence="1 2">
    <name type="scientific">Baudoinia panamericana (strain UAMH 10762)</name>
    <name type="common">Angels' share fungus</name>
    <name type="synonym">Baudoinia compniacensis (strain UAMH 10762)</name>
    <dbReference type="NCBI Taxonomy" id="717646"/>
    <lineage>
        <taxon>Eukaryota</taxon>
        <taxon>Fungi</taxon>
        <taxon>Dikarya</taxon>
        <taxon>Ascomycota</taxon>
        <taxon>Pezizomycotina</taxon>
        <taxon>Dothideomycetes</taxon>
        <taxon>Dothideomycetidae</taxon>
        <taxon>Mycosphaerellales</taxon>
        <taxon>Teratosphaeriaceae</taxon>
        <taxon>Baudoinia</taxon>
    </lineage>
</organism>
<dbReference type="RefSeq" id="XP_007676844.1">
    <property type="nucleotide sequence ID" value="XM_007678654.1"/>
</dbReference>
<name>M2MHC3_BAUPA</name>
<protein>
    <submittedName>
        <fullName evidence="1">Uncharacterized protein</fullName>
    </submittedName>
</protein>
<reference evidence="1 2" key="1">
    <citation type="journal article" date="2012" name="PLoS Pathog.">
        <title>Diverse lifestyles and strategies of plant pathogenesis encoded in the genomes of eighteen Dothideomycetes fungi.</title>
        <authorList>
            <person name="Ohm R.A."/>
            <person name="Feau N."/>
            <person name="Henrissat B."/>
            <person name="Schoch C.L."/>
            <person name="Horwitz B.A."/>
            <person name="Barry K.W."/>
            <person name="Condon B.J."/>
            <person name="Copeland A.C."/>
            <person name="Dhillon B."/>
            <person name="Glaser F."/>
            <person name="Hesse C.N."/>
            <person name="Kosti I."/>
            <person name="LaButti K."/>
            <person name="Lindquist E.A."/>
            <person name="Lucas S."/>
            <person name="Salamov A.A."/>
            <person name="Bradshaw R.E."/>
            <person name="Ciuffetti L."/>
            <person name="Hamelin R.C."/>
            <person name="Kema G.H.J."/>
            <person name="Lawrence C."/>
            <person name="Scott J.A."/>
            <person name="Spatafora J.W."/>
            <person name="Turgeon B.G."/>
            <person name="de Wit P.J.G.M."/>
            <person name="Zhong S."/>
            <person name="Goodwin S.B."/>
            <person name="Grigoriev I.V."/>
        </authorList>
    </citation>
    <scope>NUCLEOTIDE SEQUENCE [LARGE SCALE GENOMIC DNA]</scope>
    <source>
        <strain evidence="1 2">UAMH 10762</strain>
    </source>
</reference>
<dbReference type="AlphaFoldDB" id="M2MHC3"/>
<dbReference type="GeneID" id="19112502"/>
<evidence type="ECO:0000313" key="2">
    <source>
        <dbReference type="Proteomes" id="UP000011761"/>
    </source>
</evidence>